<gene>
    <name evidence="2" type="primary">LOC142173300</name>
</gene>
<dbReference type="RefSeq" id="XP_075094708.1">
    <property type="nucleotide sequence ID" value="XM_075238607.1"/>
</dbReference>
<evidence type="ECO:0000313" key="1">
    <source>
        <dbReference type="Proteomes" id="UP000790787"/>
    </source>
</evidence>
<proteinExistence type="predicted"/>
<reference evidence="1" key="1">
    <citation type="journal article" date="2014" name="Nat. Commun.">
        <title>The tobacco genome sequence and its comparison with those of tomato and potato.</title>
        <authorList>
            <person name="Sierro N."/>
            <person name="Battey J.N."/>
            <person name="Ouadi S."/>
            <person name="Bakaher N."/>
            <person name="Bovet L."/>
            <person name="Willig A."/>
            <person name="Goepfert S."/>
            <person name="Peitsch M.C."/>
            <person name="Ivanov N.V."/>
        </authorList>
    </citation>
    <scope>NUCLEOTIDE SEQUENCE [LARGE SCALE GENOMIC DNA]</scope>
</reference>
<organism evidence="1 2">
    <name type="scientific">Nicotiana tabacum</name>
    <name type="common">Common tobacco</name>
    <dbReference type="NCBI Taxonomy" id="4097"/>
    <lineage>
        <taxon>Eukaryota</taxon>
        <taxon>Viridiplantae</taxon>
        <taxon>Streptophyta</taxon>
        <taxon>Embryophyta</taxon>
        <taxon>Tracheophyta</taxon>
        <taxon>Spermatophyta</taxon>
        <taxon>Magnoliopsida</taxon>
        <taxon>eudicotyledons</taxon>
        <taxon>Gunneridae</taxon>
        <taxon>Pentapetalae</taxon>
        <taxon>asterids</taxon>
        <taxon>lamiids</taxon>
        <taxon>Solanales</taxon>
        <taxon>Solanaceae</taxon>
        <taxon>Nicotianoideae</taxon>
        <taxon>Nicotianeae</taxon>
        <taxon>Nicotiana</taxon>
    </lineage>
</organism>
<protein>
    <submittedName>
        <fullName evidence="2">Uncharacterized protein LOC142173300 isoform X2</fullName>
    </submittedName>
</protein>
<name>A0AC58TBU0_TOBAC</name>
<dbReference type="Proteomes" id="UP000790787">
    <property type="component" value="Chromosome 19"/>
</dbReference>
<keyword evidence="1" id="KW-1185">Reference proteome</keyword>
<evidence type="ECO:0000313" key="2">
    <source>
        <dbReference type="RefSeq" id="XP_075094708.1"/>
    </source>
</evidence>
<sequence>MRVLEKREQVSRQRKLRKHVSAGEKSIPPPSPVRNVSNNLPRYIASLTPDEALAYAKREIENAPLVRDDHGLHTPLFKNVSAFKRFWSWSQRRTVDLLGFQLPEET</sequence>
<accession>A0AC58TBU0</accession>
<reference evidence="2" key="2">
    <citation type="submission" date="2025-08" db="UniProtKB">
        <authorList>
            <consortium name="RefSeq"/>
        </authorList>
    </citation>
    <scope>IDENTIFICATION</scope>
    <source>
        <tissue evidence="2">Leaf</tissue>
    </source>
</reference>